<dbReference type="InterPro" id="IPR000424">
    <property type="entry name" value="Primosome_PriB/ssb"/>
</dbReference>
<dbReference type="Proteomes" id="UP000323632">
    <property type="component" value="Unassembled WGS sequence"/>
</dbReference>
<keyword evidence="1 2" id="KW-0238">DNA-binding</keyword>
<dbReference type="HAMAP" id="MF_00984">
    <property type="entry name" value="SSB"/>
    <property type="match status" value="1"/>
</dbReference>
<dbReference type="PIRSF" id="PIRSF002070">
    <property type="entry name" value="SSB"/>
    <property type="match status" value="1"/>
</dbReference>
<comment type="caution">
    <text evidence="5">The sequence shown here is derived from an EMBL/GenBank/DDBJ whole genome shotgun (WGS) entry which is preliminary data.</text>
</comment>
<accession>A0A5M6CB35</accession>
<comment type="subunit">
    <text evidence="2">Homotetramer.</text>
</comment>
<proteinExistence type="inferred from homology"/>
<dbReference type="GO" id="GO:0009295">
    <property type="term" value="C:nucleoid"/>
    <property type="evidence" value="ECO:0007669"/>
    <property type="project" value="TreeGrafter"/>
</dbReference>
<dbReference type="InterPro" id="IPR011344">
    <property type="entry name" value="ssDNA-bd"/>
</dbReference>
<evidence type="ECO:0000256" key="3">
    <source>
        <dbReference type="PIRNR" id="PIRNR002070"/>
    </source>
</evidence>
<gene>
    <name evidence="5" type="ORF">F0919_15490</name>
</gene>
<feature type="compositionally biased region" description="Basic and acidic residues" evidence="4">
    <location>
        <begin position="125"/>
        <end position="134"/>
    </location>
</feature>
<dbReference type="SUPFAM" id="SSF50249">
    <property type="entry name" value="Nucleic acid-binding proteins"/>
    <property type="match status" value="1"/>
</dbReference>
<feature type="region of interest" description="Disordered" evidence="4">
    <location>
        <begin position="111"/>
        <end position="134"/>
    </location>
</feature>
<name>A0A5M6CB35_9BACT</name>
<evidence type="ECO:0000256" key="1">
    <source>
        <dbReference type="ARBA" id="ARBA00023125"/>
    </source>
</evidence>
<dbReference type="NCBIfam" id="TIGR00621">
    <property type="entry name" value="ssb"/>
    <property type="match status" value="1"/>
</dbReference>
<dbReference type="GO" id="GO:0006260">
    <property type="term" value="P:DNA replication"/>
    <property type="evidence" value="ECO:0007669"/>
    <property type="project" value="InterPro"/>
</dbReference>
<dbReference type="RefSeq" id="WP_150033705.1">
    <property type="nucleotide sequence ID" value="NZ_VWSH01000004.1"/>
</dbReference>
<dbReference type="GO" id="GO:0003697">
    <property type="term" value="F:single-stranded DNA binding"/>
    <property type="evidence" value="ECO:0007669"/>
    <property type="project" value="UniProtKB-UniRule"/>
</dbReference>
<sequence length="134" mass="15346">MSTLRNRVQLIGHLGAEPEMKTLESGARVARINLATNESYKLQNGEWKEETMWHTVIGWNQLAERMQQQLNKGSFVMIEGKLVNRSYTDAAGVKKYFTEVRAVSMMKLDKKTSESSQQIQDDIQEEVHDDGLPF</sequence>
<evidence type="ECO:0000256" key="4">
    <source>
        <dbReference type="SAM" id="MobiDB-lite"/>
    </source>
</evidence>
<dbReference type="CDD" id="cd04496">
    <property type="entry name" value="SSB_OBF"/>
    <property type="match status" value="1"/>
</dbReference>
<organism evidence="5 6">
    <name type="scientific">Taibaiella lutea</name>
    <dbReference type="NCBI Taxonomy" id="2608001"/>
    <lineage>
        <taxon>Bacteria</taxon>
        <taxon>Pseudomonadati</taxon>
        <taxon>Bacteroidota</taxon>
        <taxon>Chitinophagia</taxon>
        <taxon>Chitinophagales</taxon>
        <taxon>Chitinophagaceae</taxon>
        <taxon>Taibaiella</taxon>
    </lineage>
</organism>
<reference evidence="5 6" key="1">
    <citation type="submission" date="2019-09" db="EMBL/GenBank/DDBJ databases">
        <title>Genome sequence and assembly of Taibaiella sp.</title>
        <authorList>
            <person name="Chhetri G."/>
        </authorList>
    </citation>
    <scope>NUCLEOTIDE SEQUENCE [LARGE SCALE GENOMIC DNA]</scope>
    <source>
        <strain evidence="5 6">KVB11</strain>
    </source>
</reference>
<dbReference type="EMBL" id="VWSH01000004">
    <property type="protein sequence ID" value="KAA5532203.1"/>
    <property type="molecule type" value="Genomic_DNA"/>
</dbReference>
<dbReference type="PROSITE" id="PS50935">
    <property type="entry name" value="SSB"/>
    <property type="match status" value="1"/>
</dbReference>
<evidence type="ECO:0000313" key="5">
    <source>
        <dbReference type="EMBL" id="KAA5532203.1"/>
    </source>
</evidence>
<dbReference type="PANTHER" id="PTHR10302">
    <property type="entry name" value="SINGLE-STRANDED DNA-BINDING PROTEIN"/>
    <property type="match status" value="1"/>
</dbReference>
<dbReference type="PANTHER" id="PTHR10302:SF27">
    <property type="entry name" value="SINGLE-STRANDED DNA-BINDING PROTEIN"/>
    <property type="match status" value="1"/>
</dbReference>
<protein>
    <recommendedName>
        <fullName evidence="2 3">Single-stranded DNA-binding protein</fullName>
        <shortName evidence="2">SSB</shortName>
    </recommendedName>
</protein>
<dbReference type="Gene3D" id="2.40.50.140">
    <property type="entry name" value="Nucleic acid-binding proteins"/>
    <property type="match status" value="1"/>
</dbReference>
<dbReference type="AlphaFoldDB" id="A0A5M6CB35"/>
<keyword evidence="6" id="KW-1185">Reference proteome</keyword>
<evidence type="ECO:0000313" key="6">
    <source>
        <dbReference type="Proteomes" id="UP000323632"/>
    </source>
</evidence>
<dbReference type="InterPro" id="IPR012340">
    <property type="entry name" value="NA-bd_OB-fold"/>
</dbReference>
<dbReference type="Pfam" id="PF00436">
    <property type="entry name" value="SSB"/>
    <property type="match status" value="1"/>
</dbReference>
<evidence type="ECO:0000256" key="2">
    <source>
        <dbReference type="HAMAP-Rule" id="MF_00984"/>
    </source>
</evidence>
<comment type="caution">
    <text evidence="2">Lacks conserved residue(s) required for the propagation of feature annotation.</text>
</comment>